<dbReference type="SMART" id="SM00347">
    <property type="entry name" value="HTH_MARR"/>
    <property type="match status" value="1"/>
</dbReference>
<feature type="domain" description="HTH marR-type" evidence="1">
    <location>
        <begin position="15"/>
        <end position="151"/>
    </location>
</feature>
<evidence type="ECO:0000313" key="4">
    <source>
        <dbReference type="Proteomes" id="UP000017700"/>
    </source>
</evidence>
<dbReference type="PANTHER" id="PTHR39515:SF2">
    <property type="entry name" value="HTH-TYPE TRANSCRIPTIONAL REGULATOR RV0880"/>
    <property type="match status" value="1"/>
</dbReference>
<protein>
    <submittedName>
        <fullName evidence="3">MarR family transcriptional regulator</fullName>
    </submittedName>
</protein>
<dbReference type="InterPro" id="IPR052526">
    <property type="entry name" value="HTH-type_Bedaq_tolerance"/>
</dbReference>
<reference evidence="3" key="4">
    <citation type="submission" date="2017-11" db="EMBL/GenBank/DDBJ databases">
        <title>Complete genome sequence of Serratia sp. ATCC 39006.</title>
        <authorList>
            <person name="Hampton H.G."/>
            <person name="Jackson S.A."/>
            <person name="Jauregui R."/>
            <person name="Poulter G.T.M."/>
            <person name="Salmond G.P.C."/>
            <person name="Fineran P.C."/>
        </authorList>
    </citation>
    <scope>NUCLEOTIDE SEQUENCE</scope>
    <source>
        <strain evidence="3">ATCC 39006</strain>
    </source>
</reference>
<reference evidence="3" key="2">
    <citation type="submission" date="2013-09" db="EMBL/GenBank/DDBJ databases">
        <authorList>
            <person name="Wang G."/>
            <person name="Yang Y."/>
            <person name="Su Y."/>
        </authorList>
    </citation>
    <scope>NUCLEOTIDE SEQUENCE</scope>
    <source>
        <strain evidence="3">ATCC 39006</strain>
    </source>
</reference>
<dbReference type="InterPro" id="IPR000835">
    <property type="entry name" value="HTH_MarR-typ"/>
</dbReference>
<evidence type="ECO:0000313" key="2">
    <source>
        <dbReference type="EMBL" id="AUH02457.1"/>
    </source>
</evidence>
<dbReference type="KEGG" id="serq:CWC46_08545"/>
<keyword evidence="4" id="KW-1185">Reference proteome</keyword>
<dbReference type="SUPFAM" id="SSF46785">
    <property type="entry name" value="Winged helix' DNA-binding domain"/>
    <property type="match status" value="1"/>
</dbReference>
<reference evidence="2 5" key="3">
    <citation type="submission" date="2017-11" db="EMBL/GenBank/DDBJ databases">
        <title>Complete genome sequence of Serratia sp. ATCC 39006 LacA.</title>
        <authorList>
            <person name="Hampton H.G."/>
            <person name="Jackson S.A."/>
            <person name="Jauregui R."/>
            <person name="Poulter G.T.M."/>
            <person name="Salmond G.P.C."/>
            <person name="Fineran P.C."/>
        </authorList>
    </citation>
    <scope>NUCLEOTIDE SEQUENCE [LARGE SCALE GENOMIC DNA]</scope>
    <source>
        <strain evidence="2 5">ATCC 39006</strain>
    </source>
</reference>
<dbReference type="Proteomes" id="UP000233778">
    <property type="component" value="Chromosome"/>
</dbReference>
<dbReference type="KEGG" id="sera:Ser39006_008550"/>
<dbReference type="STRING" id="104623.Ser39006_03745"/>
<sequence>MSMNDQLNTHQTKHSAILAQDLRALMGKLKRRLREQAHVEDLPPSQVAVLLRLEKDGPTTASSLARAEGMRPQSMGTVISALESADFVRGRPDPTDGRQTLLSLTDGCRKWIAEGRAARQDWLTRAIQTHLSPQEQDELAKAVELLRRLVDD</sequence>
<dbReference type="EMBL" id="CP025084">
    <property type="protein sequence ID" value="AUH06775.1"/>
    <property type="molecule type" value="Genomic_DNA"/>
</dbReference>
<accession>A0A2I5TQE8</accession>
<evidence type="ECO:0000313" key="5">
    <source>
        <dbReference type="Proteomes" id="UP000233778"/>
    </source>
</evidence>
<dbReference type="EMBL" id="CP025085">
    <property type="protein sequence ID" value="AUH02457.1"/>
    <property type="molecule type" value="Genomic_DNA"/>
</dbReference>
<dbReference type="Gene3D" id="1.10.10.10">
    <property type="entry name" value="Winged helix-like DNA-binding domain superfamily/Winged helix DNA-binding domain"/>
    <property type="match status" value="1"/>
</dbReference>
<dbReference type="OrthoDB" id="3215377at2"/>
<proteinExistence type="predicted"/>
<evidence type="ECO:0000259" key="1">
    <source>
        <dbReference type="PROSITE" id="PS50995"/>
    </source>
</evidence>
<dbReference type="InterPro" id="IPR036388">
    <property type="entry name" value="WH-like_DNA-bd_sf"/>
</dbReference>
<dbReference type="GO" id="GO:0003700">
    <property type="term" value="F:DNA-binding transcription factor activity"/>
    <property type="evidence" value="ECO:0007669"/>
    <property type="project" value="InterPro"/>
</dbReference>
<name>A0A2I5TQE8_SERS3</name>
<dbReference type="Pfam" id="PF01047">
    <property type="entry name" value="MarR"/>
    <property type="match status" value="1"/>
</dbReference>
<dbReference type="AlphaFoldDB" id="A0A2I5TQE8"/>
<dbReference type="Gene3D" id="1.10.287.100">
    <property type="match status" value="1"/>
</dbReference>
<reference evidence="3 4" key="1">
    <citation type="journal article" date="2013" name="Genome Announc.">
        <title>Draft genome sequence of Serratia sp. strain ATCC 39006, a model bacterium for analysis of the biosynthesis and regulation of prodigiosin, a carbapenem, and gas vesicles.</title>
        <authorList>
            <person name="Fineran P.C."/>
            <person name="Iglesias Cans M.C."/>
            <person name="Ramsay J.P."/>
            <person name="Wilf N.M."/>
            <person name="Cossyleon D."/>
            <person name="McNeil M.B."/>
            <person name="Williamson N.R."/>
            <person name="Monson R.E."/>
            <person name="Becher S.A."/>
            <person name="Stanton J.A."/>
            <person name="Brugger K."/>
            <person name="Brown S.D."/>
            <person name="Salmond G.P."/>
        </authorList>
    </citation>
    <scope>NUCLEOTIDE SEQUENCE [LARGE SCALE GENOMIC DNA]</scope>
    <source>
        <strain evidence="3">ATCC 39006</strain>
        <strain evidence="4">ATCC 39006 / SC 11482</strain>
    </source>
</reference>
<gene>
    <name evidence="2" type="ORF">CWC46_08545</name>
    <name evidence="3" type="ORF">Ser39006_008550</name>
</gene>
<dbReference type="Proteomes" id="UP000017700">
    <property type="component" value="Chromosome"/>
</dbReference>
<dbReference type="InterPro" id="IPR036390">
    <property type="entry name" value="WH_DNA-bd_sf"/>
</dbReference>
<evidence type="ECO:0000313" key="3">
    <source>
        <dbReference type="EMBL" id="AUH06775.1"/>
    </source>
</evidence>
<dbReference type="PANTHER" id="PTHR39515">
    <property type="entry name" value="CONSERVED PROTEIN"/>
    <property type="match status" value="1"/>
</dbReference>
<dbReference type="PROSITE" id="PS50995">
    <property type="entry name" value="HTH_MARR_2"/>
    <property type="match status" value="1"/>
</dbReference>
<organism evidence="3 4">
    <name type="scientific">Serratia sp. (strain ATCC 39006)</name>
    <name type="common">Prodigiosinella confusarubida</name>
    <dbReference type="NCBI Taxonomy" id="104623"/>
    <lineage>
        <taxon>Bacteria</taxon>
        <taxon>Pseudomonadati</taxon>
        <taxon>Pseudomonadota</taxon>
        <taxon>Gammaproteobacteria</taxon>
        <taxon>Enterobacterales</taxon>
        <taxon>Pectobacteriaceae</taxon>
        <taxon>Prodigiosinella</taxon>
    </lineage>
</organism>